<evidence type="ECO:0000313" key="2">
    <source>
        <dbReference type="EMBL" id="WPL18665.1"/>
    </source>
</evidence>
<protein>
    <recommendedName>
        <fullName evidence="4">VWA domain-containing protein</fullName>
    </recommendedName>
</protein>
<feature type="region of interest" description="Disordered" evidence="1">
    <location>
        <begin position="260"/>
        <end position="307"/>
    </location>
</feature>
<feature type="compositionally biased region" description="Basic and acidic residues" evidence="1">
    <location>
        <begin position="265"/>
        <end position="291"/>
    </location>
</feature>
<evidence type="ECO:0000313" key="3">
    <source>
        <dbReference type="Proteomes" id="UP001432180"/>
    </source>
</evidence>
<sequence>MLISDQGHRRAAELLPAWQGAWPAALAVWSRFTRLPKPRFLLDEAAEQAEGLSGSFAMIRLNDHAVLVSLRQVIELGLERFATEVLAHEVGHHVLAPADLADNARLLARLRAGLPGLRKHAPFVGNLYTDLLINDRLARDAELDLAGLYQALKPKDNPGKLWNLYMRIYEQLWSLPSGSLTQGRLDPTLRADAALGARLIRVHARDWLEGAGRFAGLLYPYLTREAAKAHQGFGSLLDATEAGSGEQAPDGLAEIDEAEITGSLDPRDDPALTGIDRPDHAQGDAPDDKAHASAPAGRETLGGRKRRYRGPLDYTELMESAGVKAPRKELVMRYYRELARRHLIPFPSRRVEQASDPLPEGLDSWDLGEPLAAVDWLESMIRSPRVLPGLTTVQRGYGESPGTEPERRPVDLYLGIDCSGSMANPERQLSYPVLAGTVVALSALRAGARVMACLSGEPGEFDQTHGFVRGEAELLQLLTGYLGTGYAFGIGRLQAAILDQPPPKRAVHLLVISDADLFRMLDDYLDGARDGWEVAEQAALKAGGGATAVLNLPYEYSREEGSVMARLERIGWQVHQVSSQEQMVGFARAFARATYHREGAA</sequence>
<name>A0ABZ0SCB4_9GAMM</name>
<organism evidence="2 3">
    <name type="scientific">Thiorhodovibrio winogradskyi</name>
    <dbReference type="NCBI Taxonomy" id="77007"/>
    <lineage>
        <taxon>Bacteria</taxon>
        <taxon>Pseudomonadati</taxon>
        <taxon>Pseudomonadota</taxon>
        <taxon>Gammaproteobacteria</taxon>
        <taxon>Chromatiales</taxon>
        <taxon>Chromatiaceae</taxon>
        <taxon>Thiorhodovibrio</taxon>
    </lineage>
</organism>
<proteinExistence type="predicted"/>
<dbReference type="EMBL" id="CP121472">
    <property type="protein sequence ID" value="WPL18665.1"/>
    <property type="molecule type" value="Genomic_DNA"/>
</dbReference>
<dbReference type="Proteomes" id="UP001432180">
    <property type="component" value="Chromosome"/>
</dbReference>
<gene>
    <name evidence="2" type="ORF">Thiowin_03748</name>
</gene>
<evidence type="ECO:0008006" key="4">
    <source>
        <dbReference type="Google" id="ProtNLM"/>
    </source>
</evidence>
<accession>A0ABZ0SCB4</accession>
<reference evidence="2 3" key="1">
    <citation type="journal article" date="2023" name="Microorganisms">
        <title>Thiorhodovibrio frisius and Trv. litoralis spp. nov., Two Novel Members from a Clade of Fastidious Purple Sulfur Bacteria That Exhibit Unique Red-Shifted Light-Harvesting Capabilities.</title>
        <authorList>
            <person name="Methner A."/>
            <person name="Kuzyk S.B."/>
            <person name="Petersen J."/>
            <person name="Bauer S."/>
            <person name="Brinkmann H."/>
            <person name="Sichau K."/>
            <person name="Wanner G."/>
            <person name="Wolf J."/>
            <person name="Neumann-Schaal M."/>
            <person name="Henke P."/>
            <person name="Tank M."/>
            <person name="Sproer C."/>
            <person name="Bunk B."/>
            <person name="Overmann J."/>
        </authorList>
    </citation>
    <scope>NUCLEOTIDE SEQUENCE [LARGE SCALE GENOMIC DNA]</scope>
    <source>
        <strain evidence="2 3">DSM 6702</strain>
    </source>
</reference>
<evidence type="ECO:0000256" key="1">
    <source>
        <dbReference type="SAM" id="MobiDB-lite"/>
    </source>
</evidence>
<keyword evidence="3" id="KW-1185">Reference proteome</keyword>